<organism evidence="5 6">
    <name type="scientific">Pseudoclavibacter terrae</name>
    <dbReference type="NCBI Taxonomy" id="1530195"/>
    <lineage>
        <taxon>Bacteria</taxon>
        <taxon>Bacillati</taxon>
        <taxon>Actinomycetota</taxon>
        <taxon>Actinomycetes</taxon>
        <taxon>Micrococcales</taxon>
        <taxon>Microbacteriaceae</taxon>
        <taxon>Pseudoclavibacter</taxon>
    </lineage>
</organism>
<dbReference type="PROSITE" id="PS01124">
    <property type="entry name" value="HTH_ARAC_FAMILY_2"/>
    <property type="match status" value="1"/>
</dbReference>
<dbReference type="GO" id="GO:0043565">
    <property type="term" value="F:sequence-specific DNA binding"/>
    <property type="evidence" value="ECO:0007669"/>
    <property type="project" value="InterPro"/>
</dbReference>
<evidence type="ECO:0000259" key="4">
    <source>
        <dbReference type="PROSITE" id="PS01124"/>
    </source>
</evidence>
<dbReference type="OrthoDB" id="3194870at2"/>
<evidence type="ECO:0000313" key="5">
    <source>
        <dbReference type="EMBL" id="KAB1637270.1"/>
    </source>
</evidence>
<dbReference type="Proteomes" id="UP000490386">
    <property type="component" value="Unassembled WGS sequence"/>
</dbReference>
<dbReference type="InterPro" id="IPR018062">
    <property type="entry name" value="HTH_AraC-typ_CS"/>
</dbReference>
<dbReference type="InterPro" id="IPR018060">
    <property type="entry name" value="HTH_AraC"/>
</dbReference>
<sequence>MKIAVYAFDGASMFHLSVPHLVFDEVARSGAAPWQTSFFSEAAGSVTTSEGYALGGIEGLDSARDADLIVVPSWIQDGVAPSPALAKLLRERHARAVPIVGLCLGANALADAGLLAGRSAVTHWKSTEELARRHPEISVEPSALYLDHGDVMTSAGTASGIDACLHIVRTRLGSAVANRVARHLVVAPHREGGQAQYIERPVPADSSGGAVAVACAFALEHLAEELSVARLAEAAHLSERSFVRAFRDETGSTPAAWVRSRRLDEARTLLETSELSVDQIAAACGFGSPVTLRQNFAAAFGSTPSSYRKRFGEGAADGV</sequence>
<evidence type="ECO:0000256" key="3">
    <source>
        <dbReference type="ARBA" id="ARBA00023163"/>
    </source>
</evidence>
<comment type="caution">
    <text evidence="5">The sequence shown here is derived from an EMBL/GenBank/DDBJ whole genome shotgun (WGS) entry which is preliminary data.</text>
</comment>
<dbReference type="Pfam" id="PF01965">
    <property type="entry name" value="DJ-1_PfpI"/>
    <property type="match status" value="1"/>
</dbReference>
<keyword evidence="6" id="KW-1185">Reference proteome</keyword>
<dbReference type="InterPro" id="IPR029062">
    <property type="entry name" value="Class_I_gatase-like"/>
</dbReference>
<evidence type="ECO:0000256" key="2">
    <source>
        <dbReference type="ARBA" id="ARBA00023125"/>
    </source>
</evidence>
<reference evidence="5 6" key="1">
    <citation type="submission" date="2019-09" db="EMBL/GenBank/DDBJ databases">
        <title>Phylogeny of genus Pseudoclavibacter and closely related genus.</title>
        <authorList>
            <person name="Li Y."/>
        </authorList>
    </citation>
    <scope>NUCLEOTIDE SEQUENCE [LARGE SCALE GENOMIC DNA]</scope>
    <source>
        <strain evidence="5 6">THG-MD12</strain>
    </source>
</reference>
<keyword evidence="1" id="KW-0805">Transcription regulation</keyword>
<keyword evidence="3" id="KW-0804">Transcription</keyword>
<dbReference type="GO" id="GO:0003700">
    <property type="term" value="F:DNA-binding transcription factor activity"/>
    <property type="evidence" value="ECO:0007669"/>
    <property type="project" value="InterPro"/>
</dbReference>
<dbReference type="AlphaFoldDB" id="A0A7J5B080"/>
<dbReference type="Gene3D" id="3.40.50.880">
    <property type="match status" value="1"/>
</dbReference>
<dbReference type="InterPro" id="IPR009057">
    <property type="entry name" value="Homeodomain-like_sf"/>
</dbReference>
<dbReference type="EMBL" id="WBJX01000004">
    <property type="protein sequence ID" value="KAB1637270.1"/>
    <property type="molecule type" value="Genomic_DNA"/>
</dbReference>
<evidence type="ECO:0000256" key="1">
    <source>
        <dbReference type="ARBA" id="ARBA00023015"/>
    </source>
</evidence>
<gene>
    <name evidence="5" type="ORF">F8O03_13400</name>
</gene>
<dbReference type="InterPro" id="IPR002818">
    <property type="entry name" value="DJ-1/PfpI"/>
</dbReference>
<dbReference type="SUPFAM" id="SSF46689">
    <property type="entry name" value="Homeodomain-like"/>
    <property type="match status" value="2"/>
</dbReference>
<accession>A0A7J5B080</accession>
<keyword evidence="2" id="KW-0238">DNA-binding</keyword>
<evidence type="ECO:0000313" key="6">
    <source>
        <dbReference type="Proteomes" id="UP000490386"/>
    </source>
</evidence>
<protein>
    <submittedName>
        <fullName evidence="5">Helix-turn-helix domain-containing protein</fullName>
    </submittedName>
</protein>
<dbReference type="PANTHER" id="PTHR43130:SF3">
    <property type="entry name" value="HTH-TYPE TRANSCRIPTIONAL REGULATOR RV1931C"/>
    <property type="match status" value="1"/>
</dbReference>
<dbReference type="CDD" id="cd03137">
    <property type="entry name" value="GATase1_AraC_1"/>
    <property type="match status" value="1"/>
</dbReference>
<dbReference type="SUPFAM" id="SSF52317">
    <property type="entry name" value="Class I glutamine amidotransferase-like"/>
    <property type="match status" value="1"/>
</dbReference>
<name>A0A7J5B080_9MICO</name>
<dbReference type="SMART" id="SM00342">
    <property type="entry name" value="HTH_ARAC"/>
    <property type="match status" value="1"/>
</dbReference>
<proteinExistence type="predicted"/>
<dbReference type="Pfam" id="PF12833">
    <property type="entry name" value="HTH_18"/>
    <property type="match status" value="1"/>
</dbReference>
<dbReference type="InterPro" id="IPR052158">
    <property type="entry name" value="INH-QAR"/>
</dbReference>
<dbReference type="Gene3D" id="1.10.10.60">
    <property type="entry name" value="Homeodomain-like"/>
    <property type="match status" value="1"/>
</dbReference>
<dbReference type="PANTHER" id="PTHR43130">
    <property type="entry name" value="ARAC-FAMILY TRANSCRIPTIONAL REGULATOR"/>
    <property type="match status" value="1"/>
</dbReference>
<dbReference type="PROSITE" id="PS00041">
    <property type="entry name" value="HTH_ARAC_FAMILY_1"/>
    <property type="match status" value="1"/>
</dbReference>
<dbReference type="RefSeq" id="WP_151424293.1">
    <property type="nucleotide sequence ID" value="NZ_WBJX01000004.1"/>
</dbReference>
<feature type="domain" description="HTH araC/xylS-type" evidence="4">
    <location>
        <begin position="212"/>
        <end position="310"/>
    </location>
</feature>